<evidence type="ECO:0000313" key="6">
    <source>
        <dbReference type="EMBL" id="MBB3121207.1"/>
    </source>
</evidence>
<comment type="caution">
    <text evidence="6">The sequence shown here is derived from an EMBL/GenBank/DDBJ whole genome shotgun (WGS) entry which is preliminary data.</text>
</comment>
<gene>
    <name evidence="6" type="ORF">FHS03_004283</name>
</gene>
<dbReference type="Proteomes" id="UP000541535">
    <property type="component" value="Unassembled WGS sequence"/>
</dbReference>
<dbReference type="Gene3D" id="3.40.309.10">
    <property type="entry name" value="Aldehyde Dehydrogenase, Chain A, domain 2"/>
    <property type="match status" value="1"/>
</dbReference>
<dbReference type="InterPro" id="IPR010061">
    <property type="entry name" value="MeMal-semiAld_DH"/>
</dbReference>
<keyword evidence="7" id="KW-1185">Reference proteome</keyword>
<keyword evidence="3 6" id="KW-0560">Oxidoreductase</keyword>
<protein>
    <recommendedName>
        <fullName evidence="2">methylmalonate-semialdehyde dehydrogenase (CoA acylating)</fullName>
        <ecNumber evidence="2">1.2.1.27</ecNumber>
    </recommendedName>
</protein>
<evidence type="ECO:0000259" key="5">
    <source>
        <dbReference type="Pfam" id="PF00171"/>
    </source>
</evidence>
<dbReference type="FunFam" id="3.40.605.10:FF:000003">
    <property type="entry name" value="Methylmalonate-semialdehyde dehydrogenase [acylating]"/>
    <property type="match status" value="1"/>
</dbReference>
<dbReference type="GO" id="GO:0006574">
    <property type="term" value="P:L-valine catabolic process"/>
    <property type="evidence" value="ECO:0007669"/>
    <property type="project" value="TreeGrafter"/>
</dbReference>
<dbReference type="CDD" id="cd07085">
    <property type="entry name" value="ALDH_F6_MMSDH"/>
    <property type="match status" value="1"/>
</dbReference>
<dbReference type="RefSeq" id="WP_371871750.1">
    <property type="nucleotide sequence ID" value="NZ_JACHXD010000014.1"/>
</dbReference>
<dbReference type="PANTHER" id="PTHR43866:SF3">
    <property type="entry name" value="METHYLMALONATE-SEMIALDEHYDE DEHYDROGENASE [ACYLATING], MITOCHONDRIAL"/>
    <property type="match status" value="1"/>
</dbReference>
<dbReference type="FunFam" id="3.40.309.10:FF:000002">
    <property type="entry name" value="Methylmalonate-semialdehyde dehydrogenase (Acylating)"/>
    <property type="match status" value="1"/>
</dbReference>
<evidence type="ECO:0000256" key="2">
    <source>
        <dbReference type="ARBA" id="ARBA00013048"/>
    </source>
</evidence>
<dbReference type="InterPro" id="IPR016162">
    <property type="entry name" value="Ald_DH_N"/>
</dbReference>
<feature type="domain" description="Aldehyde dehydrogenase" evidence="5">
    <location>
        <begin position="20"/>
        <end position="484"/>
    </location>
</feature>
<dbReference type="InterPro" id="IPR016163">
    <property type="entry name" value="Ald_DH_C"/>
</dbReference>
<sequence length="505" mass="53644">MTTAAHSPVPSVKLLINGEFVESATQQWRDVVNPATQQVLARAPFATPAEVEAAVAAAKKAFVTWRRTPIGARARIFLKYQQLIRENMRELAAILTAEQGKTLPDAEGDIFRGLEVVEHAANIGNLQMGELANNVAGGVDTYTLLQPIGVCAGITPFNFPAMIPLWMFPMAIACGNTFVLKPSEQDPMVTMRLVELALQAGVPAGVLNVVHGGEDVVNAICDHADIKAISFVGSTKVGTHVYHRATLAGKRVQCMMGAKNHAVILPDANKEQTINSLVGATFGAAGQRCMAVSVAVLVGEARNWIPELVATAKTLKVNAGTEPGTDVGPVISCAAYDRVNTLIERGVADGAKLELDGRKPNVPGFEQGNFIAPTIFSGVKPGMSVYEQEIFGPVLCLAEADSLQQAIEMINANPNGNGTAIFTQSGAAARKFQEEIDVGQVGINVPIPVPVPLFSFTGSRASKLGDLGPYGKQVISFYTQTKTITQRWFDDSTLAVGVNTTIALK</sequence>
<dbReference type="Pfam" id="PF00171">
    <property type="entry name" value="Aldedh"/>
    <property type="match status" value="1"/>
</dbReference>
<dbReference type="PANTHER" id="PTHR43866">
    <property type="entry name" value="MALONATE-SEMIALDEHYDE DEHYDROGENASE"/>
    <property type="match status" value="1"/>
</dbReference>
<evidence type="ECO:0000256" key="4">
    <source>
        <dbReference type="ARBA" id="ARBA00023027"/>
    </source>
</evidence>
<dbReference type="GO" id="GO:0006210">
    <property type="term" value="P:thymine catabolic process"/>
    <property type="evidence" value="ECO:0007669"/>
    <property type="project" value="TreeGrafter"/>
</dbReference>
<dbReference type="NCBIfam" id="TIGR01722">
    <property type="entry name" value="MMSDH"/>
    <property type="match status" value="1"/>
</dbReference>
<proteinExistence type="inferred from homology"/>
<accession>A0A7W5FVU9</accession>
<dbReference type="EC" id="1.2.1.27" evidence="2"/>
<organism evidence="6 7">
    <name type="scientific">Pseudoduganella violacea</name>
    <dbReference type="NCBI Taxonomy" id="1715466"/>
    <lineage>
        <taxon>Bacteria</taxon>
        <taxon>Pseudomonadati</taxon>
        <taxon>Pseudomonadota</taxon>
        <taxon>Betaproteobacteria</taxon>
        <taxon>Burkholderiales</taxon>
        <taxon>Oxalobacteraceae</taxon>
        <taxon>Telluria group</taxon>
        <taxon>Pseudoduganella</taxon>
    </lineage>
</organism>
<name>A0A7W5FVU9_9BURK</name>
<dbReference type="InterPro" id="IPR015590">
    <property type="entry name" value="Aldehyde_DH_dom"/>
</dbReference>
<dbReference type="SUPFAM" id="SSF53720">
    <property type="entry name" value="ALDH-like"/>
    <property type="match status" value="1"/>
</dbReference>
<evidence type="ECO:0000256" key="3">
    <source>
        <dbReference type="ARBA" id="ARBA00023002"/>
    </source>
</evidence>
<evidence type="ECO:0000313" key="7">
    <source>
        <dbReference type="Proteomes" id="UP000541535"/>
    </source>
</evidence>
<dbReference type="Gene3D" id="3.40.605.10">
    <property type="entry name" value="Aldehyde Dehydrogenase, Chain A, domain 1"/>
    <property type="match status" value="1"/>
</dbReference>
<dbReference type="InterPro" id="IPR016161">
    <property type="entry name" value="Ald_DH/histidinol_DH"/>
</dbReference>
<keyword evidence="4" id="KW-0520">NAD</keyword>
<dbReference type="InterPro" id="IPR016160">
    <property type="entry name" value="Ald_DH_CS_CYS"/>
</dbReference>
<dbReference type="GO" id="GO:0004491">
    <property type="term" value="F:methylmalonate-semialdehyde dehydrogenase (acylating, NAD) activity"/>
    <property type="evidence" value="ECO:0007669"/>
    <property type="project" value="UniProtKB-EC"/>
</dbReference>
<comment type="similarity">
    <text evidence="1">Belongs to the aldehyde dehydrogenase family.</text>
</comment>
<dbReference type="EMBL" id="JACHXD010000014">
    <property type="protein sequence ID" value="MBB3121207.1"/>
    <property type="molecule type" value="Genomic_DNA"/>
</dbReference>
<evidence type="ECO:0000256" key="1">
    <source>
        <dbReference type="ARBA" id="ARBA00009986"/>
    </source>
</evidence>
<dbReference type="AlphaFoldDB" id="A0A7W5FVU9"/>
<dbReference type="PROSITE" id="PS00070">
    <property type="entry name" value="ALDEHYDE_DEHYDR_CYS"/>
    <property type="match status" value="1"/>
</dbReference>
<reference evidence="6 7" key="1">
    <citation type="submission" date="2020-08" db="EMBL/GenBank/DDBJ databases">
        <title>Genomic Encyclopedia of Type Strains, Phase III (KMG-III): the genomes of soil and plant-associated and newly described type strains.</title>
        <authorList>
            <person name="Whitman W."/>
        </authorList>
    </citation>
    <scope>NUCLEOTIDE SEQUENCE [LARGE SCALE GENOMIC DNA]</scope>
    <source>
        <strain evidence="6 7">CECT 8897</strain>
    </source>
</reference>